<protein>
    <submittedName>
        <fullName evidence="2">Heterokaryon incompatibility protein-domain-containing protein</fullName>
    </submittedName>
</protein>
<reference evidence="2" key="1">
    <citation type="journal article" date="2023" name="Mol. Phylogenet. Evol.">
        <title>Genome-scale phylogeny and comparative genomics of the fungal order Sordariales.</title>
        <authorList>
            <person name="Hensen N."/>
            <person name="Bonometti L."/>
            <person name="Westerberg I."/>
            <person name="Brannstrom I.O."/>
            <person name="Guillou S."/>
            <person name="Cros-Aarteil S."/>
            <person name="Calhoun S."/>
            <person name="Haridas S."/>
            <person name="Kuo A."/>
            <person name="Mondo S."/>
            <person name="Pangilinan J."/>
            <person name="Riley R."/>
            <person name="LaButti K."/>
            <person name="Andreopoulos B."/>
            <person name="Lipzen A."/>
            <person name="Chen C."/>
            <person name="Yan M."/>
            <person name="Daum C."/>
            <person name="Ng V."/>
            <person name="Clum A."/>
            <person name="Steindorff A."/>
            <person name="Ohm R.A."/>
            <person name="Martin F."/>
            <person name="Silar P."/>
            <person name="Natvig D.O."/>
            <person name="Lalanne C."/>
            <person name="Gautier V."/>
            <person name="Ament-Velasquez S.L."/>
            <person name="Kruys A."/>
            <person name="Hutchinson M.I."/>
            <person name="Powell A.J."/>
            <person name="Barry K."/>
            <person name="Miller A.N."/>
            <person name="Grigoriev I.V."/>
            <person name="Debuchy R."/>
            <person name="Gladieux P."/>
            <person name="Hiltunen Thoren M."/>
            <person name="Johannesson H."/>
        </authorList>
    </citation>
    <scope>NUCLEOTIDE SEQUENCE</scope>
    <source>
        <strain evidence="2">CBS 958.72</strain>
    </source>
</reference>
<evidence type="ECO:0000313" key="2">
    <source>
        <dbReference type="EMBL" id="KAK3369369.1"/>
    </source>
</evidence>
<evidence type="ECO:0000259" key="1">
    <source>
        <dbReference type="Pfam" id="PF06985"/>
    </source>
</evidence>
<dbReference type="Pfam" id="PF06985">
    <property type="entry name" value="HET"/>
    <property type="match status" value="1"/>
</dbReference>
<accession>A0AAE0K3E5</accession>
<feature type="domain" description="Heterokaryon incompatibility" evidence="1">
    <location>
        <begin position="46"/>
        <end position="211"/>
    </location>
</feature>
<dbReference type="Proteomes" id="UP001287356">
    <property type="component" value="Unassembled WGS sequence"/>
</dbReference>
<dbReference type="Pfam" id="PF26639">
    <property type="entry name" value="Het-6_barrel"/>
    <property type="match status" value="1"/>
</dbReference>
<name>A0AAE0K3E5_9PEZI</name>
<reference evidence="2" key="2">
    <citation type="submission" date="2023-06" db="EMBL/GenBank/DDBJ databases">
        <authorList>
            <consortium name="Lawrence Berkeley National Laboratory"/>
            <person name="Haridas S."/>
            <person name="Hensen N."/>
            <person name="Bonometti L."/>
            <person name="Westerberg I."/>
            <person name="Brannstrom I.O."/>
            <person name="Guillou S."/>
            <person name="Cros-Aarteil S."/>
            <person name="Calhoun S."/>
            <person name="Kuo A."/>
            <person name="Mondo S."/>
            <person name="Pangilinan J."/>
            <person name="Riley R."/>
            <person name="Labutti K."/>
            <person name="Andreopoulos B."/>
            <person name="Lipzen A."/>
            <person name="Chen C."/>
            <person name="Yanf M."/>
            <person name="Daum C."/>
            <person name="Ng V."/>
            <person name="Clum A."/>
            <person name="Steindorff A."/>
            <person name="Ohm R."/>
            <person name="Martin F."/>
            <person name="Silar P."/>
            <person name="Natvig D."/>
            <person name="Lalanne C."/>
            <person name="Gautier V."/>
            <person name="Ament-Velasquez S.L."/>
            <person name="Kruys A."/>
            <person name="Hutchinson M.I."/>
            <person name="Powell A.J."/>
            <person name="Barry K."/>
            <person name="Miller A.N."/>
            <person name="Grigoriev I.V."/>
            <person name="Debuchy R."/>
            <person name="Gladieux P."/>
            <person name="Thoren M.H."/>
            <person name="Johannesson H."/>
        </authorList>
    </citation>
    <scope>NUCLEOTIDE SEQUENCE</scope>
    <source>
        <strain evidence="2">CBS 958.72</strain>
    </source>
</reference>
<dbReference type="PANTHER" id="PTHR24148:SF73">
    <property type="entry name" value="HET DOMAIN PROTEIN (AFU_ORTHOLOGUE AFUA_8G01020)"/>
    <property type="match status" value="1"/>
</dbReference>
<dbReference type="AlphaFoldDB" id="A0AAE0K3E5"/>
<keyword evidence="3" id="KW-1185">Reference proteome</keyword>
<organism evidence="2 3">
    <name type="scientific">Lasiosphaeria ovina</name>
    <dbReference type="NCBI Taxonomy" id="92902"/>
    <lineage>
        <taxon>Eukaryota</taxon>
        <taxon>Fungi</taxon>
        <taxon>Dikarya</taxon>
        <taxon>Ascomycota</taxon>
        <taxon>Pezizomycotina</taxon>
        <taxon>Sordariomycetes</taxon>
        <taxon>Sordariomycetidae</taxon>
        <taxon>Sordariales</taxon>
        <taxon>Lasiosphaeriaceae</taxon>
        <taxon>Lasiosphaeria</taxon>
    </lineage>
</organism>
<dbReference type="EMBL" id="JAULSN010000006">
    <property type="protein sequence ID" value="KAK3369369.1"/>
    <property type="molecule type" value="Genomic_DNA"/>
</dbReference>
<sequence>MKPFIYRPINRPRTIRLLKIFPGDLGEPIKVLIRHACIDDSDLPEFSALSYTWGSSELSHSIECRDSEISITASLHAALHAVRYTDAFRVVWADGVCINQTDNVEKASQVCMMKDIYRRADEVTVYLGETQGGEDLAIQLLGRIYDLAKELREEKYTEEQRNAKVLLPVYQANWPPDPRQYGLPPFNSPYWEALEKFLLRPWFTRVWIVQEFALADAPLLTCGNGRAVLPYWYFGWLEYNLRCLGLYNQFLVTSETDDIREALQKSLYCMNRLSALRACRESGKLPTMMSLLGRGIGPAATDARDHVFGYLGIAEDCDAPELQPDYTKSVEDVFVDCCKYSVQTLQKLDFLYEAGCYQKNHRLPSWVPDWTTCRITATLGRNDSVENKPAYDSTRDMPPVAHFDWGGNYKALVVRGSILSKVATLGSSLFQNHQSVWLPDNPEASNWYGQTVMFASVTRPGGVESHIRSLIVDNGIAPLGREPLGLDHYRAFALSFKYHKSLLPERAVSMAELFGTLVARACYRRRFCITTDGLLGQVPIETQKGDGICLLSGTRVPFVVRSVGSHGGDEQHYQLVGECYIDGLMYGEGLNLPGFSFQDITLV</sequence>
<dbReference type="InterPro" id="IPR052895">
    <property type="entry name" value="HetReg/Transcr_Mod"/>
</dbReference>
<proteinExistence type="predicted"/>
<comment type="caution">
    <text evidence="2">The sequence shown here is derived from an EMBL/GenBank/DDBJ whole genome shotgun (WGS) entry which is preliminary data.</text>
</comment>
<evidence type="ECO:0000313" key="3">
    <source>
        <dbReference type="Proteomes" id="UP001287356"/>
    </source>
</evidence>
<dbReference type="InterPro" id="IPR010730">
    <property type="entry name" value="HET"/>
</dbReference>
<gene>
    <name evidence="2" type="ORF">B0T24DRAFT_359814</name>
</gene>
<dbReference type="PANTHER" id="PTHR24148">
    <property type="entry name" value="ANKYRIN REPEAT DOMAIN-CONTAINING PROTEIN 39 HOMOLOG-RELATED"/>
    <property type="match status" value="1"/>
</dbReference>